<organism evidence="1 2">
    <name type="scientific">Phytohabitans aurantiacus</name>
    <dbReference type="NCBI Taxonomy" id="3016789"/>
    <lineage>
        <taxon>Bacteria</taxon>
        <taxon>Bacillati</taxon>
        <taxon>Actinomycetota</taxon>
        <taxon>Actinomycetes</taxon>
        <taxon>Micromonosporales</taxon>
        <taxon>Micromonosporaceae</taxon>
    </lineage>
</organism>
<protein>
    <recommendedName>
        <fullName evidence="3">Secreted protein</fullName>
    </recommendedName>
</protein>
<name>A0ABQ5R1G3_9ACTN</name>
<gene>
    <name evidence="1" type="ORF">Pa4123_55110</name>
</gene>
<dbReference type="RefSeq" id="WP_281900414.1">
    <property type="nucleotide sequence ID" value="NZ_BSDI01000031.1"/>
</dbReference>
<keyword evidence="2" id="KW-1185">Reference proteome</keyword>
<dbReference type="Proteomes" id="UP001144280">
    <property type="component" value="Unassembled WGS sequence"/>
</dbReference>
<sequence>MSVTSQQFIALLGVLVGSLVTFAGSTWAERLRWRRAIETRWDEKRFTAYAEYAVAVKRYVTALRRVGASMKFDSVAHPLDRELGLPEIDNAEVERAAAFEQVLLLGDQAAVDAARAWHRSAWELAYLVQGISAGGKTEWQEAMKHVWLARAKFYECARLSLGVNAVAIPKSTA</sequence>
<reference evidence="1" key="1">
    <citation type="submission" date="2022-12" db="EMBL/GenBank/DDBJ databases">
        <title>New Phytohabitans aurantiacus sp. RD004123 nov., an actinomycete isolated from soil.</title>
        <authorList>
            <person name="Triningsih D.W."/>
            <person name="Harunari E."/>
            <person name="Igarashi Y."/>
        </authorList>
    </citation>
    <scope>NUCLEOTIDE SEQUENCE</scope>
    <source>
        <strain evidence="1">RD004123</strain>
    </source>
</reference>
<dbReference type="EMBL" id="BSDI01000031">
    <property type="protein sequence ID" value="GLI00235.1"/>
    <property type="molecule type" value="Genomic_DNA"/>
</dbReference>
<evidence type="ECO:0000313" key="1">
    <source>
        <dbReference type="EMBL" id="GLI00235.1"/>
    </source>
</evidence>
<comment type="caution">
    <text evidence="1">The sequence shown here is derived from an EMBL/GenBank/DDBJ whole genome shotgun (WGS) entry which is preliminary data.</text>
</comment>
<proteinExistence type="predicted"/>
<evidence type="ECO:0008006" key="3">
    <source>
        <dbReference type="Google" id="ProtNLM"/>
    </source>
</evidence>
<evidence type="ECO:0000313" key="2">
    <source>
        <dbReference type="Proteomes" id="UP001144280"/>
    </source>
</evidence>
<accession>A0ABQ5R1G3</accession>